<dbReference type="GO" id="GO:0005886">
    <property type="term" value="C:plasma membrane"/>
    <property type="evidence" value="ECO:0007669"/>
    <property type="project" value="UniProtKB-SubCell"/>
</dbReference>
<organism evidence="9 10">
    <name type="scientific">Actinopolyspora mortivallis</name>
    <dbReference type="NCBI Taxonomy" id="33906"/>
    <lineage>
        <taxon>Bacteria</taxon>
        <taxon>Bacillati</taxon>
        <taxon>Actinomycetota</taxon>
        <taxon>Actinomycetes</taxon>
        <taxon>Actinopolysporales</taxon>
        <taxon>Actinopolysporaceae</taxon>
        <taxon>Actinopolyspora</taxon>
    </lineage>
</organism>
<dbReference type="InterPro" id="IPR051907">
    <property type="entry name" value="DoxX-like_oxidoreductase"/>
</dbReference>
<keyword evidence="10" id="KW-1185">Reference proteome</keyword>
<feature type="transmembrane region" description="Helical" evidence="8">
    <location>
        <begin position="137"/>
        <end position="155"/>
    </location>
</feature>
<accession>A0A2T0GUD9</accession>
<evidence type="ECO:0000256" key="7">
    <source>
        <dbReference type="SAM" id="MobiDB-lite"/>
    </source>
</evidence>
<keyword evidence="6 8" id="KW-0472">Membrane</keyword>
<dbReference type="Pfam" id="PF07681">
    <property type="entry name" value="DoxX"/>
    <property type="match status" value="1"/>
</dbReference>
<comment type="caution">
    <text evidence="9">The sequence shown here is derived from an EMBL/GenBank/DDBJ whole genome shotgun (WGS) entry which is preliminary data.</text>
</comment>
<dbReference type="EMBL" id="PVSR01000028">
    <property type="protein sequence ID" value="PRW62643.1"/>
    <property type="molecule type" value="Genomic_DNA"/>
</dbReference>
<keyword evidence="4 8" id="KW-0812">Transmembrane</keyword>
<evidence type="ECO:0000256" key="2">
    <source>
        <dbReference type="ARBA" id="ARBA00006679"/>
    </source>
</evidence>
<evidence type="ECO:0000256" key="1">
    <source>
        <dbReference type="ARBA" id="ARBA00004651"/>
    </source>
</evidence>
<evidence type="ECO:0000313" key="10">
    <source>
        <dbReference type="Proteomes" id="UP000239352"/>
    </source>
</evidence>
<evidence type="ECO:0000256" key="5">
    <source>
        <dbReference type="ARBA" id="ARBA00022989"/>
    </source>
</evidence>
<evidence type="ECO:0000256" key="6">
    <source>
        <dbReference type="ARBA" id="ARBA00023136"/>
    </source>
</evidence>
<dbReference type="PANTHER" id="PTHR33452">
    <property type="entry name" value="OXIDOREDUCTASE CATD-RELATED"/>
    <property type="match status" value="1"/>
</dbReference>
<name>A0A2T0GUD9_ACTMO</name>
<evidence type="ECO:0000256" key="3">
    <source>
        <dbReference type="ARBA" id="ARBA00022475"/>
    </source>
</evidence>
<keyword evidence="3" id="KW-1003">Cell membrane</keyword>
<dbReference type="InParanoid" id="A0A2T0GUD9"/>
<dbReference type="AlphaFoldDB" id="A0A2T0GUD9"/>
<proteinExistence type="inferred from homology"/>
<protein>
    <submittedName>
        <fullName evidence="9">DoxX family protein</fullName>
    </submittedName>
</protein>
<dbReference type="Proteomes" id="UP000239352">
    <property type="component" value="Unassembled WGS sequence"/>
</dbReference>
<comment type="similarity">
    <text evidence="2">Belongs to the DoxX family.</text>
</comment>
<feature type="region of interest" description="Disordered" evidence="7">
    <location>
        <begin position="1"/>
        <end position="21"/>
    </location>
</feature>
<reference evidence="9 10" key="1">
    <citation type="submission" date="2018-03" db="EMBL/GenBank/DDBJ databases">
        <title>Actinopolyspora mortivallis from Sahara, screening for active biomolecules.</title>
        <authorList>
            <person name="Selama O."/>
            <person name="Wellington E.M.H."/>
            <person name="Hacene H."/>
        </authorList>
    </citation>
    <scope>NUCLEOTIDE SEQUENCE [LARGE SCALE GENOMIC DNA]</scope>
    <source>
        <strain evidence="9 10">M5A</strain>
    </source>
</reference>
<evidence type="ECO:0000256" key="4">
    <source>
        <dbReference type="ARBA" id="ARBA00022692"/>
    </source>
</evidence>
<sequence>MSPNDSSRGDPLGVAPPRTGAATGLDYYDDEAYGDTGAGALRGDLEFHDEFPTVPEGTAWHRGLDLGLLLVRSVLGVVLVAHGARKLFGAFGGAGLDGTAEVLAAAGFRRTEVLAAVTGVTEFGAGILLVLGLFTPLAAAGVLGVTTGAVLLRAGDGFFLEQGGAEYPLLVAAVALGLLFTGPGRASVDNGSVWFRRPVLSGTVGLLLAAAVVTGVLVGLR</sequence>
<dbReference type="STRING" id="1050202.GCA_000384035_02358"/>
<comment type="subcellular location">
    <subcellularLocation>
        <location evidence="1">Cell membrane</location>
        <topology evidence="1">Multi-pass membrane protein</topology>
    </subcellularLocation>
</comment>
<feature type="transmembrane region" description="Helical" evidence="8">
    <location>
        <begin position="167"/>
        <end position="186"/>
    </location>
</feature>
<gene>
    <name evidence="9" type="ORF">CEP50_14575</name>
</gene>
<dbReference type="InterPro" id="IPR032808">
    <property type="entry name" value="DoxX"/>
</dbReference>
<dbReference type="PANTHER" id="PTHR33452:SF1">
    <property type="entry name" value="INNER MEMBRANE PROTEIN YPHA-RELATED"/>
    <property type="match status" value="1"/>
</dbReference>
<feature type="transmembrane region" description="Helical" evidence="8">
    <location>
        <begin position="198"/>
        <end position="220"/>
    </location>
</feature>
<evidence type="ECO:0000256" key="8">
    <source>
        <dbReference type="SAM" id="Phobius"/>
    </source>
</evidence>
<keyword evidence="5 8" id="KW-1133">Transmembrane helix</keyword>
<evidence type="ECO:0000313" key="9">
    <source>
        <dbReference type="EMBL" id="PRW62643.1"/>
    </source>
</evidence>